<dbReference type="Pfam" id="PF25539">
    <property type="entry name" value="Bestrophin_2"/>
    <property type="match status" value="1"/>
</dbReference>
<protein>
    <submittedName>
        <fullName evidence="10">Bestrophin</fullName>
    </submittedName>
</protein>
<sequence>MIVRSKPSFKDIAFNVSGSVLPRIAGRLAAIAIISVIAVLAAQAHPGIFAHISTVPFTLIGIALSVFMSFRNNACYARWWEGRQLWGELIISARSLARQTSLLPDEDRRYLIHGICGFACGLTARLRSEDEIAAIEPWISIGVGPKDPNATNTVLDRMGRRLLSLMQEGVLNPLHYSVLETEIRSLSKVQAACERISTTPVPFAYSLLLHRTALVFCVMLPFSLAGSLDWWTVVPALLTAYTFFGLDALGHELESPFGVEPNCLPLYALKRTIEREMLSLMGECDLPELLQPRRSILS</sequence>
<reference evidence="10" key="1">
    <citation type="submission" date="2022-09" db="EMBL/GenBank/DDBJ databases">
        <title>Intensive care unit water sources are persistently colonized with multi-drug resistant bacteria and are the site of extensive horizontal gene transfer of antibiotic resistance genes.</title>
        <authorList>
            <person name="Diorio-Toth L."/>
        </authorList>
    </citation>
    <scope>NUCLEOTIDE SEQUENCE</scope>
    <source>
        <strain evidence="10">GD03843</strain>
    </source>
</reference>
<dbReference type="GO" id="GO:0005254">
    <property type="term" value="F:chloride channel activity"/>
    <property type="evidence" value="ECO:0007669"/>
    <property type="project" value="InterPro"/>
</dbReference>
<dbReference type="RefSeq" id="WP_279993806.1">
    <property type="nucleotide sequence ID" value="NZ_JAOCDZ010000001.1"/>
</dbReference>
<comment type="caution">
    <text evidence="10">The sequence shown here is derived from an EMBL/GenBank/DDBJ whole genome shotgun (WGS) entry which is preliminary data.</text>
</comment>
<keyword evidence="5 9" id="KW-1133">Transmembrane helix</keyword>
<dbReference type="EMBL" id="JAOCDZ010000001">
    <property type="protein sequence ID" value="MDH0734807.1"/>
    <property type="molecule type" value="Genomic_DNA"/>
</dbReference>
<evidence type="ECO:0000256" key="2">
    <source>
        <dbReference type="ARBA" id="ARBA00022448"/>
    </source>
</evidence>
<evidence type="ECO:0000256" key="5">
    <source>
        <dbReference type="ARBA" id="ARBA00022989"/>
    </source>
</evidence>
<keyword evidence="7 9" id="KW-0472">Membrane</keyword>
<dbReference type="GO" id="GO:0005886">
    <property type="term" value="C:plasma membrane"/>
    <property type="evidence" value="ECO:0007669"/>
    <property type="project" value="UniProtKB-SubCell"/>
</dbReference>
<keyword evidence="3" id="KW-1003">Cell membrane</keyword>
<organism evidence="10 11">
    <name type="scientific">Achromobacter spanius</name>
    <dbReference type="NCBI Taxonomy" id="217203"/>
    <lineage>
        <taxon>Bacteria</taxon>
        <taxon>Pseudomonadati</taxon>
        <taxon>Pseudomonadota</taxon>
        <taxon>Betaproteobacteria</taxon>
        <taxon>Burkholderiales</taxon>
        <taxon>Alcaligenaceae</taxon>
        <taxon>Achromobacter</taxon>
    </lineage>
</organism>
<dbReference type="InterPro" id="IPR044669">
    <property type="entry name" value="YneE/VCCN1/2-like"/>
</dbReference>
<evidence type="ECO:0000256" key="9">
    <source>
        <dbReference type="SAM" id="Phobius"/>
    </source>
</evidence>
<keyword evidence="2" id="KW-0813">Transport</keyword>
<feature type="transmembrane region" description="Helical" evidence="9">
    <location>
        <begin position="203"/>
        <end position="224"/>
    </location>
</feature>
<dbReference type="PANTHER" id="PTHR33281:SF19">
    <property type="entry name" value="VOLTAGE-DEPENDENT ANION CHANNEL-FORMING PROTEIN YNEE"/>
    <property type="match status" value="1"/>
</dbReference>
<proteinExistence type="inferred from homology"/>
<evidence type="ECO:0000313" key="10">
    <source>
        <dbReference type="EMBL" id="MDH0734807.1"/>
    </source>
</evidence>
<evidence type="ECO:0000313" key="11">
    <source>
        <dbReference type="Proteomes" id="UP001161094"/>
    </source>
</evidence>
<keyword evidence="6" id="KW-0406">Ion transport</keyword>
<dbReference type="PANTHER" id="PTHR33281">
    <property type="entry name" value="UPF0187 PROTEIN YNEE"/>
    <property type="match status" value="1"/>
</dbReference>
<evidence type="ECO:0000256" key="7">
    <source>
        <dbReference type="ARBA" id="ARBA00023136"/>
    </source>
</evidence>
<comment type="subcellular location">
    <subcellularLocation>
        <location evidence="1">Cell membrane</location>
        <topology evidence="1">Multi-pass membrane protein</topology>
    </subcellularLocation>
</comment>
<evidence type="ECO:0000256" key="4">
    <source>
        <dbReference type="ARBA" id="ARBA00022692"/>
    </source>
</evidence>
<dbReference type="Proteomes" id="UP001161094">
    <property type="component" value="Unassembled WGS sequence"/>
</dbReference>
<accession>A0AA42ITW9</accession>
<keyword evidence="4 9" id="KW-0812">Transmembrane</keyword>
<dbReference type="AlphaFoldDB" id="A0AA42ITW9"/>
<comment type="similarity">
    <text evidence="8">Belongs to the anion channel-forming bestrophin (TC 1.A.46) family.</text>
</comment>
<evidence type="ECO:0000256" key="3">
    <source>
        <dbReference type="ARBA" id="ARBA00022475"/>
    </source>
</evidence>
<feature type="transmembrane region" description="Helical" evidence="9">
    <location>
        <begin position="48"/>
        <end position="70"/>
    </location>
</feature>
<name>A0AA42ITW9_9BURK</name>
<evidence type="ECO:0000256" key="6">
    <source>
        <dbReference type="ARBA" id="ARBA00023065"/>
    </source>
</evidence>
<feature type="transmembrane region" description="Helical" evidence="9">
    <location>
        <begin position="20"/>
        <end position="42"/>
    </location>
</feature>
<evidence type="ECO:0000256" key="8">
    <source>
        <dbReference type="ARBA" id="ARBA00034708"/>
    </source>
</evidence>
<evidence type="ECO:0000256" key="1">
    <source>
        <dbReference type="ARBA" id="ARBA00004651"/>
    </source>
</evidence>
<gene>
    <name evidence="10" type="ORF">N5D93_03245</name>
</gene>